<dbReference type="HOGENOM" id="CLU_068457_1_1_9"/>
<protein>
    <recommendedName>
        <fullName evidence="2">Uridine phosphorylase</fullName>
        <ecNumber evidence="1">2.4.2.3</ecNumber>
    </recommendedName>
</protein>
<comment type="catalytic activity">
    <reaction evidence="3">
        <text>uridine + phosphate = alpha-D-ribose 1-phosphate + uracil</text>
        <dbReference type="Rhea" id="RHEA:24388"/>
        <dbReference type="ChEBI" id="CHEBI:16704"/>
        <dbReference type="ChEBI" id="CHEBI:17568"/>
        <dbReference type="ChEBI" id="CHEBI:43474"/>
        <dbReference type="ChEBI" id="CHEBI:57720"/>
        <dbReference type="EC" id="2.4.2.3"/>
    </reaction>
</comment>
<accession>G9X319</accession>
<dbReference type="Proteomes" id="UP000006437">
    <property type="component" value="Unassembled WGS sequence"/>
</dbReference>
<comment type="caution">
    <text evidence="5">The sequence shown here is derived from an EMBL/GenBank/DDBJ whole genome shotgun (WGS) entry which is preliminary data.</text>
</comment>
<organism evidence="5 6">
    <name type="scientific">Peptoanaerobacter stomatis</name>
    <dbReference type="NCBI Taxonomy" id="796937"/>
    <lineage>
        <taxon>Bacteria</taxon>
        <taxon>Bacillati</taxon>
        <taxon>Bacillota</taxon>
        <taxon>Clostridia</taxon>
        <taxon>Peptostreptococcales</taxon>
        <taxon>Filifactoraceae</taxon>
        <taxon>Peptoanaerobacter</taxon>
    </lineage>
</organism>
<dbReference type="GO" id="GO:0006152">
    <property type="term" value="P:purine nucleoside catabolic process"/>
    <property type="evidence" value="ECO:0007669"/>
    <property type="project" value="TreeGrafter"/>
</dbReference>
<reference evidence="5 6" key="1">
    <citation type="submission" date="2011-08" db="EMBL/GenBank/DDBJ databases">
        <title>The Genome Sequence of Eubacteriaceae bacterium ACC19a.</title>
        <authorList>
            <consortium name="The Broad Institute Genome Sequencing Platform"/>
            <person name="Earl A."/>
            <person name="Ward D."/>
            <person name="Feldgarden M."/>
            <person name="Gevers D."/>
            <person name="Sizova M."/>
            <person name="Hazen A."/>
            <person name="Epstein S."/>
            <person name="Young S.K."/>
            <person name="Zeng Q."/>
            <person name="Gargeya S."/>
            <person name="Fitzgerald M."/>
            <person name="Haas B."/>
            <person name="Abouelleil A."/>
            <person name="Alvarado L."/>
            <person name="Arachchi H.M."/>
            <person name="Berlin A."/>
            <person name="Brown A."/>
            <person name="Chapman S.B."/>
            <person name="Chen Z."/>
            <person name="Dunbar C."/>
            <person name="Freedman E."/>
            <person name="Gearin G."/>
            <person name="Gellesch M."/>
            <person name="Goldberg J."/>
            <person name="Griggs A."/>
            <person name="Gujja S."/>
            <person name="Heiman D."/>
            <person name="Howarth C."/>
            <person name="Larson L."/>
            <person name="Lui A."/>
            <person name="MacDonald P.J.P."/>
            <person name="Montmayeur A."/>
            <person name="Murphy C."/>
            <person name="Neiman D."/>
            <person name="Pearson M."/>
            <person name="Priest M."/>
            <person name="Roberts A."/>
            <person name="Saif S."/>
            <person name="Shea T."/>
            <person name="Shenoy N."/>
            <person name="Sisk P."/>
            <person name="Stolte C."/>
            <person name="Sykes S."/>
            <person name="Wortman J."/>
            <person name="Nusbaum C."/>
            <person name="Birren B."/>
        </authorList>
    </citation>
    <scope>NUCLEOTIDE SEQUENCE [LARGE SCALE GENOMIC DNA]</scope>
    <source>
        <strain evidence="5 6">ACC19a</strain>
    </source>
</reference>
<evidence type="ECO:0000313" key="6">
    <source>
        <dbReference type="Proteomes" id="UP000006437"/>
    </source>
</evidence>
<dbReference type="InterPro" id="IPR035994">
    <property type="entry name" value="Nucleoside_phosphorylase_sf"/>
</dbReference>
<dbReference type="EC" id="2.4.2.3" evidence="1"/>
<dbReference type="GO" id="GO:0004850">
    <property type="term" value="F:uridine phosphorylase activity"/>
    <property type="evidence" value="ECO:0007669"/>
    <property type="project" value="UniProtKB-EC"/>
</dbReference>
<dbReference type="BioCyc" id="EBAC796937-HMP:GMGH-778-MONOMER"/>
<proteinExistence type="predicted"/>
<dbReference type="Pfam" id="PF01048">
    <property type="entry name" value="PNP_UDP_1"/>
    <property type="match status" value="1"/>
</dbReference>
<evidence type="ECO:0000256" key="3">
    <source>
        <dbReference type="ARBA" id="ARBA00048447"/>
    </source>
</evidence>
<dbReference type="PANTHER" id="PTHR43691">
    <property type="entry name" value="URIDINE PHOSPHORYLASE"/>
    <property type="match status" value="1"/>
</dbReference>
<dbReference type="InterPro" id="IPR000845">
    <property type="entry name" value="Nucleoside_phosphorylase_d"/>
</dbReference>
<dbReference type="Gene3D" id="3.40.50.1580">
    <property type="entry name" value="Nucleoside phosphorylase domain"/>
    <property type="match status" value="1"/>
</dbReference>
<evidence type="ECO:0000256" key="2">
    <source>
        <dbReference type="ARBA" id="ARBA00021980"/>
    </source>
</evidence>
<evidence type="ECO:0000313" key="5">
    <source>
        <dbReference type="EMBL" id="EHL10561.1"/>
    </source>
</evidence>
<dbReference type="AlphaFoldDB" id="G9X319"/>
<evidence type="ECO:0000256" key="1">
    <source>
        <dbReference type="ARBA" id="ARBA00011888"/>
    </source>
</evidence>
<dbReference type="CDD" id="cd09007">
    <property type="entry name" value="NP-I_spr0068"/>
    <property type="match status" value="1"/>
</dbReference>
<dbReference type="PATRIC" id="fig|796937.3.peg.2011"/>
<gene>
    <name evidence="5" type="ORF">HMPREF9629_00776</name>
</gene>
<dbReference type="EMBL" id="AFZE01000057">
    <property type="protein sequence ID" value="EHL10561.1"/>
    <property type="molecule type" value="Genomic_DNA"/>
</dbReference>
<name>G9X319_9FIRM</name>
<dbReference type="PANTHER" id="PTHR43691:SF11">
    <property type="entry name" value="FI09636P-RELATED"/>
    <property type="match status" value="1"/>
</dbReference>
<feature type="domain" description="Nucleoside phosphorylase" evidence="4">
    <location>
        <begin position="33"/>
        <end position="229"/>
    </location>
</feature>
<dbReference type="GO" id="GO:0005829">
    <property type="term" value="C:cytosol"/>
    <property type="evidence" value="ECO:0007669"/>
    <property type="project" value="TreeGrafter"/>
</dbReference>
<dbReference type="SUPFAM" id="SSF53167">
    <property type="entry name" value="Purine and uridine phosphorylases"/>
    <property type="match status" value="1"/>
</dbReference>
<sequence length="254" mass="28717">MAIYKNSIPILEYDDNEKSVIMPNRASLYSFPKYAVFAFLGDEIEKFAKKMSLEQIGEFISITKIYPIYIFRYKEKDICLCQAPVGASASVQILDFLIGYGAEKIISAGSCGTLTDIEENVFLIPIEALRDEGTSYHYLHPKRTICANKNAVSAIERAFLKNNISYQKCKTWSTDGFFRETKDMVEYRKQEGFSVVEMECSALMACAEFRKVEFGQILFTADTLANIDNHNDRNWGAGSLSLALKLCFDAVVEL</sequence>
<dbReference type="GO" id="GO:0004731">
    <property type="term" value="F:purine-nucleoside phosphorylase activity"/>
    <property type="evidence" value="ECO:0007669"/>
    <property type="project" value="TreeGrafter"/>
</dbReference>
<evidence type="ECO:0000259" key="4">
    <source>
        <dbReference type="Pfam" id="PF01048"/>
    </source>
</evidence>
<dbReference type="RefSeq" id="WP_009525011.1">
    <property type="nucleotide sequence ID" value="NZ_JH414549.1"/>
</dbReference>